<evidence type="ECO:0000256" key="1">
    <source>
        <dbReference type="ARBA" id="ARBA00001913"/>
    </source>
</evidence>
<evidence type="ECO:0000256" key="3">
    <source>
        <dbReference type="ARBA" id="ARBA00001936"/>
    </source>
</evidence>
<comment type="cofactor">
    <cofactor evidence="3">
        <name>Mn(2+)</name>
        <dbReference type="ChEBI" id="CHEBI:29035"/>
    </cofactor>
</comment>
<feature type="domain" description="Tryptophan synthase beta chain-like PALP" evidence="8">
    <location>
        <begin position="20"/>
        <end position="323"/>
    </location>
</feature>
<dbReference type="SUPFAM" id="SSF53686">
    <property type="entry name" value="Tryptophan synthase beta subunit-like PLP-dependent enzymes"/>
    <property type="match status" value="1"/>
</dbReference>
<evidence type="ECO:0000256" key="7">
    <source>
        <dbReference type="ARBA" id="ARBA00022898"/>
    </source>
</evidence>
<dbReference type="Gene3D" id="3.40.50.1100">
    <property type="match status" value="2"/>
</dbReference>
<dbReference type="CDD" id="cd01562">
    <property type="entry name" value="Thr-dehyd"/>
    <property type="match status" value="1"/>
</dbReference>
<accession>A0ABQ6M972</accession>
<dbReference type="InterPro" id="IPR000634">
    <property type="entry name" value="Ser/Thr_deHydtase_PyrdxlP-BS"/>
</dbReference>
<sequence length="339" mass="35776">MAAPPLCLSFPDVEAAYGRISPHVHRTPVLTNSHLVSLSSRSNVLFKCEAFQRTGSFKFRGATNAVLCAKEACPELPAVVTHSSGNHAQALALAAGMQGVKAHIVMPDTAPRTKLEAVRDTYKAAVTLVPASERQSAADKKLAEIPGSEFVHPSEDPRVIAGQGTVCMELMEQTEEQLGAGSKLDVVIIPVGGGGLASGNSVALRGKWGRDVKIVLAEPAIVDDAKRSFDAGELVKNGPEKSVGDGLNTQLGPNTFPVIKANVDDIYTVTEDDILRNTRLVWERMKVLIEPSAGVGVAVLLSDAFKAKYPPAQFPNVGVILCGGNVDVVDVAAKMAKLP</sequence>
<evidence type="ECO:0000256" key="5">
    <source>
        <dbReference type="ARBA" id="ARBA00010869"/>
    </source>
</evidence>
<proteinExistence type="inferred from homology"/>
<evidence type="ECO:0000313" key="10">
    <source>
        <dbReference type="Proteomes" id="UP001165060"/>
    </source>
</evidence>
<protein>
    <recommendedName>
        <fullName evidence="8">Tryptophan synthase beta chain-like PALP domain-containing protein</fullName>
    </recommendedName>
</protein>
<comment type="cofactor">
    <cofactor evidence="4">
        <name>Mg(2+)</name>
        <dbReference type="ChEBI" id="CHEBI:18420"/>
    </cofactor>
</comment>
<evidence type="ECO:0000256" key="4">
    <source>
        <dbReference type="ARBA" id="ARBA00001946"/>
    </source>
</evidence>
<evidence type="ECO:0000256" key="2">
    <source>
        <dbReference type="ARBA" id="ARBA00001933"/>
    </source>
</evidence>
<evidence type="ECO:0000313" key="9">
    <source>
        <dbReference type="EMBL" id="GMI22038.1"/>
    </source>
</evidence>
<dbReference type="Proteomes" id="UP001165060">
    <property type="component" value="Unassembled WGS sequence"/>
</dbReference>
<organism evidence="9 10">
    <name type="scientific">Tetraparma gracilis</name>
    <dbReference type="NCBI Taxonomy" id="2962635"/>
    <lineage>
        <taxon>Eukaryota</taxon>
        <taxon>Sar</taxon>
        <taxon>Stramenopiles</taxon>
        <taxon>Ochrophyta</taxon>
        <taxon>Bolidophyceae</taxon>
        <taxon>Parmales</taxon>
        <taxon>Triparmaceae</taxon>
        <taxon>Tetraparma</taxon>
    </lineage>
</organism>
<comment type="cofactor">
    <cofactor evidence="2">
        <name>pyridoxal 5'-phosphate</name>
        <dbReference type="ChEBI" id="CHEBI:597326"/>
    </cofactor>
</comment>
<comment type="similarity">
    <text evidence="5">Belongs to the serine/threonine dehydratase family.</text>
</comment>
<name>A0ABQ6M972_9STRA</name>
<keyword evidence="10" id="KW-1185">Reference proteome</keyword>
<keyword evidence="6" id="KW-0460">Magnesium</keyword>
<evidence type="ECO:0000259" key="8">
    <source>
        <dbReference type="Pfam" id="PF00291"/>
    </source>
</evidence>
<gene>
    <name evidence="9" type="ORF">TeGR_g8496</name>
</gene>
<reference evidence="9 10" key="1">
    <citation type="journal article" date="2023" name="Commun. Biol.">
        <title>Genome analysis of Parmales, the sister group of diatoms, reveals the evolutionary specialization of diatoms from phago-mixotrophs to photoautotrophs.</title>
        <authorList>
            <person name="Ban H."/>
            <person name="Sato S."/>
            <person name="Yoshikawa S."/>
            <person name="Yamada K."/>
            <person name="Nakamura Y."/>
            <person name="Ichinomiya M."/>
            <person name="Sato N."/>
            <person name="Blanc-Mathieu R."/>
            <person name="Endo H."/>
            <person name="Kuwata A."/>
            <person name="Ogata H."/>
        </authorList>
    </citation>
    <scope>NUCLEOTIDE SEQUENCE [LARGE SCALE GENOMIC DNA]</scope>
</reference>
<comment type="caution">
    <text evidence="9">The sequence shown here is derived from an EMBL/GenBank/DDBJ whole genome shotgun (WGS) entry which is preliminary data.</text>
</comment>
<dbReference type="InterPro" id="IPR001926">
    <property type="entry name" value="TrpB-like_PALP"/>
</dbReference>
<dbReference type="InterPro" id="IPR036052">
    <property type="entry name" value="TrpB-like_PALP_sf"/>
</dbReference>
<dbReference type="Pfam" id="PF00291">
    <property type="entry name" value="PALP"/>
    <property type="match status" value="1"/>
</dbReference>
<evidence type="ECO:0000256" key="6">
    <source>
        <dbReference type="ARBA" id="ARBA00022842"/>
    </source>
</evidence>
<dbReference type="EMBL" id="BRYB01000068">
    <property type="protein sequence ID" value="GMI22038.1"/>
    <property type="molecule type" value="Genomic_DNA"/>
</dbReference>
<comment type="cofactor">
    <cofactor evidence="1">
        <name>Ca(2+)</name>
        <dbReference type="ChEBI" id="CHEBI:29108"/>
    </cofactor>
</comment>
<dbReference type="PANTHER" id="PTHR43050:SF1">
    <property type="entry name" value="SERINE RACEMASE"/>
    <property type="match status" value="1"/>
</dbReference>
<dbReference type="PROSITE" id="PS00165">
    <property type="entry name" value="DEHYDRATASE_SER_THR"/>
    <property type="match status" value="1"/>
</dbReference>
<keyword evidence="7" id="KW-0663">Pyridoxal phosphate</keyword>
<dbReference type="PANTHER" id="PTHR43050">
    <property type="entry name" value="SERINE / THREONINE RACEMASE FAMILY MEMBER"/>
    <property type="match status" value="1"/>
</dbReference>